<evidence type="ECO:0000313" key="2">
    <source>
        <dbReference type="Proteomes" id="UP000091857"/>
    </source>
</evidence>
<reference evidence="2" key="1">
    <citation type="journal article" date="2016" name="Nat. Biotechnol.">
        <title>Sequencing wild and cultivated cassava and related species reveals extensive interspecific hybridization and genetic diversity.</title>
        <authorList>
            <person name="Bredeson J.V."/>
            <person name="Lyons J.B."/>
            <person name="Prochnik S.E."/>
            <person name="Wu G.A."/>
            <person name="Ha C.M."/>
            <person name="Edsinger-Gonzales E."/>
            <person name="Grimwood J."/>
            <person name="Schmutz J."/>
            <person name="Rabbi I.Y."/>
            <person name="Egesi C."/>
            <person name="Nauluvula P."/>
            <person name="Lebot V."/>
            <person name="Ndunguru J."/>
            <person name="Mkamilo G."/>
            <person name="Bart R.S."/>
            <person name="Setter T.L."/>
            <person name="Gleadow R.M."/>
            <person name="Kulakow P."/>
            <person name="Ferguson M.E."/>
            <person name="Rounsley S."/>
            <person name="Rokhsar D.S."/>
        </authorList>
    </citation>
    <scope>NUCLEOTIDE SEQUENCE [LARGE SCALE GENOMIC DNA]</scope>
    <source>
        <strain evidence="2">cv. AM560-2</strain>
    </source>
</reference>
<comment type="caution">
    <text evidence="1">The sequence shown here is derived from an EMBL/GenBank/DDBJ whole genome shotgun (WGS) entry which is preliminary data.</text>
</comment>
<dbReference type="EMBL" id="CM004398">
    <property type="protein sequence ID" value="KAG8642773.1"/>
    <property type="molecule type" value="Genomic_DNA"/>
</dbReference>
<evidence type="ECO:0000313" key="1">
    <source>
        <dbReference type="EMBL" id="KAG8642773.1"/>
    </source>
</evidence>
<name>A0ACB7GSX0_MANES</name>
<keyword evidence="2" id="KW-1185">Reference proteome</keyword>
<dbReference type="Proteomes" id="UP000091857">
    <property type="component" value="Chromosome 12"/>
</dbReference>
<accession>A0ACB7GSX0</accession>
<proteinExistence type="predicted"/>
<protein>
    <submittedName>
        <fullName evidence="1">Uncharacterized protein</fullName>
    </submittedName>
</protein>
<sequence length="47" mass="5385">MVKTSNRTVLWTIVRRRSIFCLHNSTLQDGRCSKSPIAKGSNFQPSY</sequence>
<gene>
    <name evidence="1" type="ORF">MANES_12G119602v8</name>
</gene>
<organism evidence="1 2">
    <name type="scientific">Manihot esculenta</name>
    <name type="common">Cassava</name>
    <name type="synonym">Jatropha manihot</name>
    <dbReference type="NCBI Taxonomy" id="3983"/>
    <lineage>
        <taxon>Eukaryota</taxon>
        <taxon>Viridiplantae</taxon>
        <taxon>Streptophyta</taxon>
        <taxon>Embryophyta</taxon>
        <taxon>Tracheophyta</taxon>
        <taxon>Spermatophyta</taxon>
        <taxon>Magnoliopsida</taxon>
        <taxon>eudicotyledons</taxon>
        <taxon>Gunneridae</taxon>
        <taxon>Pentapetalae</taxon>
        <taxon>rosids</taxon>
        <taxon>fabids</taxon>
        <taxon>Malpighiales</taxon>
        <taxon>Euphorbiaceae</taxon>
        <taxon>Crotonoideae</taxon>
        <taxon>Manihoteae</taxon>
        <taxon>Manihot</taxon>
    </lineage>
</organism>